<evidence type="ECO:0000256" key="5">
    <source>
        <dbReference type="ARBA" id="ARBA00023136"/>
    </source>
</evidence>
<feature type="transmembrane region" description="Helical" evidence="7">
    <location>
        <begin position="371"/>
        <end position="388"/>
    </location>
</feature>
<evidence type="ECO:0000256" key="1">
    <source>
        <dbReference type="ARBA" id="ARBA00004141"/>
    </source>
</evidence>
<evidence type="ECO:0000256" key="2">
    <source>
        <dbReference type="ARBA" id="ARBA00022448"/>
    </source>
</evidence>
<evidence type="ECO:0008006" key="10">
    <source>
        <dbReference type="Google" id="ProtNLM"/>
    </source>
</evidence>
<dbReference type="FunFam" id="1.20.1250.20:FF:000034">
    <property type="entry name" value="MFS general substrate transporter"/>
    <property type="match status" value="1"/>
</dbReference>
<comment type="caution">
    <text evidence="8">The sequence shown here is derived from an EMBL/GenBank/DDBJ whole genome shotgun (WGS) entry which is preliminary data.</text>
</comment>
<keyword evidence="3 7" id="KW-0812">Transmembrane</keyword>
<dbReference type="PANTHER" id="PTHR43791">
    <property type="entry name" value="PERMEASE-RELATED"/>
    <property type="match status" value="1"/>
</dbReference>
<evidence type="ECO:0000256" key="6">
    <source>
        <dbReference type="SAM" id="MobiDB-lite"/>
    </source>
</evidence>
<dbReference type="OrthoDB" id="2985014at2759"/>
<keyword evidence="4 7" id="KW-1133">Transmembrane helix</keyword>
<feature type="transmembrane region" description="Helical" evidence="7">
    <location>
        <begin position="394"/>
        <end position="417"/>
    </location>
</feature>
<evidence type="ECO:0000256" key="4">
    <source>
        <dbReference type="ARBA" id="ARBA00022989"/>
    </source>
</evidence>
<feature type="transmembrane region" description="Helical" evidence="7">
    <location>
        <begin position="465"/>
        <end position="485"/>
    </location>
</feature>
<dbReference type="FunFam" id="1.20.1250.20:FF:000068">
    <property type="entry name" value="MFS general substrate transporter"/>
    <property type="match status" value="1"/>
</dbReference>
<dbReference type="GO" id="GO:0022857">
    <property type="term" value="F:transmembrane transporter activity"/>
    <property type="evidence" value="ECO:0007669"/>
    <property type="project" value="InterPro"/>
</dbReference>
<dbReference type="InterPro" id="IPR011701">
    <property type="entry name" value="MFS"/>
</dbReference>
<dbReference type="Gene3D" id="1.20.1250.20">
    <property type="entry name" value="MFS general substrate transporter like domains"/>
    <property type="match status" value="2"/>
</dbReference>
<feature type="transmembrane region" description="Helical" evidence="7">
    <location>
        <begin position="338"/>
        <end position="359"/>
    </location>
</feature>
<dbReference type="InterPro" id="IPR036259">
    <property type="entry name" value="MFS_trans_sf"/>
</dbReference>
<keyword evidence="5 7" id="KW-0472">Membrane</keyword>
<feature type="transmembrane region" description="Helical" evidence="7">
    <location>
        <begin position="151"/>
        <end position="170"/>
    </location>
</feature>
<gene>
    <name evidence="8" type="ORF">D9758_010846</name>
</gene>
<feature type="transmembrane region" description="Helical" evidence="7">
    <location>
        <begin position="182"/>
        <end position="203"/>
    </location>
</feature>
<proteinExistence type="predicted"/>
<dbReference type="Proteomes" id="UP000559256">
    <property type="component" value="Unassembled WGS sequence"/>
</dbReference>
<evidence type="ECO:0000313" key="8">
    <source>
        <dbReference type="EMBL" id="KAF5365471.1"/>
    </source>
</evidence>
<sequence length="520" mass="58084">MPIIDTDEKIQSSGSLHELEAGTNRKERDQSLEDSTNVSTLTESEERRLWTKIDLRILPIVSLMYLMSFMDRGNIGNARLQGLESQLHLEGNQYNIALTLFFVAYCVFPYAYEVQTVNDRWLPGLTVLWGIVMTLMGLVKNYPQLVATRVLLGVSEAGLFPGVTYCLTLWYPRHSLQVRIALFHGAASLAGAFSGLLAFGISFMDGTQGLLGWSWIFIIEGIATVAVGLLAFWLVVDLPETAKFLTPEERAFVITKRSTSLRSLAYCVNLRTNSLSVEMDISFVGEEEHFEMKHIIQALTDWKLWIQFPTYFGVLVPLYGITLFLPTIINAFGERSTAITQLLTVPPYIFGTILIMLFAHLSDKLKIRSPFILLSLVLCLIEFSINISDTSSGVKYFGTFFIVGGAYAGVPGLSAWFGNNVSGRYRRAVGLALQVGVGNFSGVIASNIYRTQDSPRFVLGHGLELMFVGMGLILLPIMTFIYARINRKRDALEERGGGRVFTHEELRALGDRAPNFRYTL</sequence>
<feature type="transmembrane region" description="Helical" evidence="7">
    <location>
        <begin position="121"/>
        <end position="139"/>
    </location>
</feature>
<evidence type="ECO:0000313" key="9">
    <source>
        <dbReference type="Proteomes" id="UP000559256"/>
    </source>
</evidence>
<feature type="region of interest" description="Disordered" evidence="6">
    <location>
        <begin position="15"/>
        <end position="39"/>
    </location>
</feature>
<dbReference type="SUPFAM" id="SSF103473">
    <property type="entry name" value="MFS general substrate transporter"/>
    <property type="match status" value="1"/>
</dbReference>
<evidence type="ECO:0000256" key="3">
    <source>
        <dbReference type="ARBA" id="ARBA00022692"/>
    </source>
</evidence>
<feature type="transmembrane region" description="Helical" evidence="7">
    <location>
        <begin position="311"/>
        <end position="332"/>
    </location>
</feature>
<dbReference type="Pfam" id="PF07690">
    <property type="entry name" value="MFS_1"/>
    <property type="match status" value="1"/>
</dbReference>
<name>A0A8H5GIL3_9AGAR</name>
<accession>A0A8H5GIL3</accession>
<feature type="transmembrane region" description="Helical" evidence="7">
    <location>
        <begin position="215"/>
        <end position="236"/>
    </location>
</feature>
<keyword evidence="2" id="KW-0813">Transport</keyword>
<dbReference type="EMBL" id="JAACJM010000027">
    <property type="protein sequence ID" value="KAF5365471.1"/>
    <property type="molecule type" value="Genomic_DNA"/>
</dbReference>
<reference evidence="8 9" key="1">
    <citation type="journal article" date="2020" name="ISME J.">
        <title>Uncovering the hidden diversity of litter-decomposition mechanisms in mushroom-forming fungi.</title>
        <authorList>
            <person name="Floudas D."/>
            <person name="Bentzer J."/>
            <person name="Ahren D."/>
            <person name="Johansson T."/>
            <person name="Persson P."/>
            <person name="Tunlid A."/>
        </authorList>
    </citation>
    <scope>NUCLEOTIDE SEQUENCE [LARGE SCALE GENOMIC DNA]</scope>
    <source>
        <strain evidence="8 9">CBS 291.85</strain>
    </source>
</reference>
<dbReference type="GO" id="GO:0016020">
    <property type="term" value="C:membrane"/>
    <property type="evidence" value="ECO:0007669"/>
    <property type="project" value="UniProtKB-SubCell"/>
</dbReference>
<feature type="compositionally biased region" description="Basic and acidic residues" evidence="6">
    <location>
        <begin position="17"/>
        <end position="31"/>
    </location>
</feature>
<dbReference type="AlphaFoldDB" id="A0A8H5GIL3"/>
<comment type="subcellular location">
    <subcellularLocation>
        <location evidence="1">Membrane</location>
        <topology evidence="1">Multi-pass membrane protein</topology>
    </subcellularLocation>
</comment>
<protein>
    <recommendedName>
        <fullName evidence="10">MFS general substrate transporter</fullName>
    </recommendedName>
</protein>
<feature type="transmembrane region" description="Helical" evidence="7">
    <location>
        <begin position="429"/>
        <end position="449"/>
    </location>
</feature>
<evidence type="ECO:0000256" key="7">
    <source>
        <dbReference type="SAM" id="Phobius"/>
    </source>
</evidence>
<feature type="transmembrane region" description="Helical" evidence="7">
    <location>
        <begin position="94"/>
        <end position="112"/>
    </location>
</feature>
<dbReference type="PANTHER" id="PTHR43791:SF18">
    <property type="entry name" value="NICOTINIC ACID TRANSPORTER TNA1, PUTATIVE (AFU_ORTHOLOGUE AFUA_3G03820)-RELATED"/>
    <property type="match status" value="1"/>
</dbReference>
<feature type="transmembrane region" description="Helical" evidence="7">
    <location>
        <begin position="53"/>
        <end position="70"/>
    </location>
</feature>
<keyword evidence="9" id="KW-1185">Reference proteome</keyword>
<organism evidence="8 9">
    <name type="scientific">Tetrapyrgos nigripes</name>
    <dbReference type="NCBI Taxonomy" id="182062"/>
    <lineage>
        <taxon>Eukaryota</taxon>
        <taxon>Fungi</taxon>
        <taxon>Dikarya</taxon>
        <taxon>Basidiomycota</taxon>
        <taxon>Agaricomycotina</taxon>
        <taxon>Agaricomycetes</taxon>
        <taxon>Agaricomycetidae</taxon>
        <taxon>Agaricales</taxon>
        <taxon>Marasmiineae</taxon>
        <taxon>Marasmiaceae</taxon>
        <taxon>Tetrapyrgos</taxon>
    </lineage>
</organism>